<evidence type="ECO:0000259" key="2">
    <source>
        <dbReference type="Pfam" id="PF18126"/>
    </source>
</evidence>
<dbReference type="OrthoDB" id="18529at2759"/>
<feature type="compositionally biased region" description="Low complexity" evidence="1">
    <location>
        <begin position="221"/>
        <end position="232"/>
    </location>
</feature>
<dbReference type="InterPro" id="IPR040922">
    <property type="entry name" value="Ribosomal_mL59_dom"/>
</dbReference>
<dbReference type="EMBL" id="QPFP01000010">
    <property type="protein sequence ID" value="TEB34335.1"/>
    <property type="molecule type" value="Genomic_DNA"/>
</dbReference>
<reference evidence="3 4" key="1">
    <citation type="journal article" date="2019" name="Nat. Ecol. Evol.">
        <title>Megaphylogeny resolves global patterns of mushroom evolution.</title>
        <authorList>
            <person name="Varga T."/>
            <person name="Krizsan K."/>
            <person name="Foldi C."/>
            <person name="Dima B."/>
            <person name="Sanchez-Garcia M."/>
            <person name="Sanchez-Ramirez S."/>
            <person name="Szollosi G.J."/>
            <person name="Szarkandi J.G."/>
            <person name="Papp V."/>
            <person name="Albert L."/>
            <person name="Andreopoulos W."/>
            <person name="Angelini C."/>
            <person name="Antonin V."/>
            <person name="Barry K.W."/>
            <person name="Bougher N.L."/>
            <person name="Buchanan P."/>
            <person name="Buyck B."/>
            <person name="Bense V."/>
            <person name="Catcheside P."/>
            <person name="Chovatia M."/>
            <person name="Cooper J."/>
            <person name="Damon W."/>
            <person name="Desjardin D."/>
            <person name="Finy P."/>
            <person name="Geml J."/>
            <person name="Haridas S."/>
            <person name="Hughes K."/>
            <person name="Justo A."/>
            <person name="Karasinski D."/>
            <person name="Kautmanova I."/>
            <person name="Kiss B."/>
            <person name="Kocsube S."/>
            <person name="Kotiranta H."/>
            <person name="LaButti K.M."/>
            <person name="Lechner B.E."/>
            <person name="Liimatainen K."/>
            <person name="Lipzen A."/>
            <person name="Lukacs Z."/>
            <person name="Mihaltcheva S."/>
            <person name="Morgado L.N."/>
            <person name="Niskanen T."/>
            <person name="Noordeloos M.E."/>
            <person name="Ohm R.A."/>
            <person name="Ortiz-Santana B."/>
            <person name="Ovrebo C."/>
            <person name="Racz N."/>
            <person name="Riley R."/>
            <person name="Savchenko A."/>
            <person name="Shiryaev A."/>
            <person name="Soop K."/>
            <person name="Spirin V."/>
            <person name="Szebenyi C."/>
            <person name="Tomsovsky M."/>
            <person name="Tulloss R.E."/>
            <person name="Uehling J."/>
            <person name="Grigoriev I.V."/>
            <person name="Vagvolgyi C."/>
            <person name="Papp T."/>
            <person name="Martin F.M."/>
            <person name="Miettinen O."/>
            <person name="Hibbett D.S."/>
            <person name="Nagy L.G."/>
        </authorList>
    </citation>
    <scope>NUCLEOTIDE SEQUENCE [LARGE SCALE GENOMIC DNA]</scope>
    <source>
        <strain evidence="3 4">FP101781</strain>
    </source>
</reference>
<keyword evidence="4" id="KW-1185">Reference proteome</keyword>
<organism evidence="3 4">
    <name type="scientific">Coprinellus micaceus</name>
    <name type="common">Glistening ink-cap mushroom</name>
    <name type="synonym">Coprinus micaceus</name>
    <dbReference type="NCBI Taxonomy" id="71717"/>
    <lineage>
        <taxon>Eukaryota</taxon>
        <taxon>Fungi</taxon>
        <taxon>Dikarya</taxon>
        <taxon>Basidiomycota</taxon>
        <taxon>Agaricomycotina</taxon>
        <taxon>Agaricomycetes</taxon>
        <taxon>Agaricomycetidae</taxon>
        <taxon>Agaricales</taxon>
        <taxon>Agaricineae</taxon>
        <taxon>Psathyrellaceae</taxon>
        <taxon>Coprinellus</taxon>
    </lineage>
</organism>
<dbReference type="InterPro" id="IPR037507">
    <property type="entry name" value="Ribosomal_mL59"/>
</dbReference>
<name>A0A4Y7TJH5_COPMI</name>
<dbReference type="STRING" id="71717.A0A4Y7TJH5"/>
<dbReference type="Pfam" id="PF18126">
    <property type="entry name" value="Mitoc_mL59"/>
    <property type="match status" value="1"/>
</dbReference>
<protein>
    <recommendedName>
        <fullName evidence="2">Large ribosomal subunit protein mL59 domain-containing protein</fullName>
    </recommendedName>
</protein>
<dbReference type="AlphaFoldDB" id="A0A4Y7TJH5"/>
<dbReference type="GO" id="GO:0003735">
    <property type="term" value="F:structural constituent of ribosome"/>
    <property type="evidence" value="ECO:0007669"/>
    <property type="project" value="InterPro"/>
</dbReference>
<evidence type="ECO:0000313" key="3">
    <source>
        <dbReference type="EMBL" id="TEB34335.1"/>
    </source>
</evidence>
<feature type="region of interest" description="Disordered" evidence="1">
    <location>
        <begin position="212"/>
        <end position="232"/>
    </location>
</feature>
<dbReference type="GO" id="GO:0005762">
    <property type="term" value="C:mitochondrial large ribosomal subunit"/>
    <property type="evidence" value="ECO:0007669"/>
    <property type="project" value="InterPro"/>
</dbReference>
<dbReference type="PANTHER" id="PTHR28041:SF1">
    <property type="entry name" value="LARGE RIBOSOMAL SUBUNIT PROTEIN ML59"/>
    <property type="match status" value="1"/>
</dbReference>
<dbReference type="Proteomes" id="UP000298030">
    <property type="component" value="Unassembled WGS sequence"/>
</dbReference>
<evidence type="ECO:0000256" key="1">
    <source>
        <dbReference type="SAM" id="MobiDB-lite"/>
    </source>
</evidence>
<evidence type="ECO:0000313" key="4">
    <source>
        <dbReference type="Proteomes" id="UP000298030"/>
    </source>
</evidence>
<proteinExistence type="predicted"/>
<feature type="domain" description="Large ribosomal subunit protein mL59" evidence="2">
    <location>
        <begin position="33"/>
        <end position="208"/>
    </location>
</feature>
<accession>A0A4Y7TJH5</accession>
<dbReference type="PANTHER" id="PTHR28041">
    <property type="entry name" value="54S RIBOSOMAL PROTEIN L25, MITOCHONDRIAL"/>
    <property type="match status" value="1"/>
</dbReference>
<comment type="caution">
    <text evidence="3">The sequence shown here is derived from an EMBL/GenBank/DDBJ whole genome shotgun (WGS) entry which is preliminary data.</text>
</comment>
<sequence>MATATAARKSVETFLSREVLNKATHIKHYGPLPTLKGAAAETLGPPAEQLPNPFLPHLNVKSKRWAPPKYSLRQQAVLVKQAKAAGLLHLIPPGPKTPILDPTNPTVQRYNPRFAAAAERAFKAQAARTETKPGKATLPRAAEVDKAIYWEGKIDLKRKAGADLGTKLYAGKRRMFKGHQWERLKEGRDKKRAVLMRDMAKRIEVYKNYYKKRRPDPLKPPKTTLKAGKLPF</sequence>
<gene>
    <name evidence="3" type="ORF">FA13DRAFT_1789455</name>
</gene>